<feature type="transmembrane region" description="Helical" evidence="1">
    <location>
        <begin position="27"/>
        <end position="45"/>
    </location>
</feature>
<reference evidence="2 3" key="1">
    <citation type="journal article" date="2014" name="BMC Genomics">
        <title>Comparison of environmental and isolate Sulfobacillus genomes reveals diverse carbon, sulfur, nitrogen, and hydrogen metabolisms.</title>
        <authorList>
            <person name="Justice N.B."/>
            <person name="Norman A."/>
            <person name="Brown C.T."/>
            <person name="Singh A."/>
            <person name="Thomas B.C."/>
            <person name="Banfield J.F."/>
        </authorList>
    </citation>
    <scope>NUCLEOTIDE SEQUENCE [LARGE SCALE GENOMIC DNA]</scope>
    <source>
        <strain evidence="2">AMDSBA4</strain>
    </source>
</reference>
<gene>
    <name evidence="2" type="ORF">C7B46_19480</name>
</gene>
<comment type="caution">
    <text evidence="2">The sequence shown here is derived from an EMBL/GenBank/DDBJ whole genome shotgun (WGS) entry which is preliminary data.</text>
</comment>
<protein>
    <submittedName>
        <fullName evidence="2">Uncharacterized protein</fullName>
    </submittedName>
</protein>
<keyword evidence="1" id="KW-1133">Transmembrane helix</keyword>
<accession>A0A2T2WYS4</accession>
<evidence type="ECO:0000313" key="2">
    <source>
        <dbReference type="EMBL" id="PSR27394.1"/>
    </source>
</evidence>
<keyword evidence="1" id="KW-0472">Membrane</keyword>
<dbReference type="Proteomes" id="UP000242972">
    <property type="component" value="Unassembled WGS sequence"/>
</dbReference>
<feature type="transmembrane region" description="Helical" evidence="1">
    <location>
        <begin position="51"/>
        <end position="76"/>
    </location>
</feature>
<proteinExistence type="predicted"/>
<evidence type="ECO:0000313" key="3">
    <source>
        <dbReference type="Proteomes" id="UP000242972"/>
    </source>
</evidence>
<evidence type="ECO:0000256" key="1">
    <source>
        <dbReference type="SAM" id="Phobius"/>
    </source>
</evidence>
<sequence length="93" mass="11161">MRFKIVRISPNKIMQVRRSIRRDWDRAWSTIAPLVVLQVFLTIHYRSLTPILHLASLYFGRCISWIIFWMAIVHVYRSILKGQIVLCTKNYEL</sequence>
<name>A0A2T2WYS4_9FIRM</name>
<dbReference type="AlphaFoldDB" id="A0A2T2WYS4"/>
<dbReference type="EMBL" id="PXYW01000110">
    <property type="protein sequence ID" value="PSR27394.1"/>
    <property type="molecule type" value="Genomic_DNA"/>
</dbReference>
<organism evidence="2 3">
    <name type="scientific">Sulfobacillus benefaciens</name>
    <dbReference type="NCBI Taxonomy" id="453960"/>
    <lineage>
        <taxon>Bacteria</taxon>
        <taxon>Bacillati</taxon>
        <taxon>Bacillota</taxon>
        <taxon>Clostridia</taxon>
        <taxon>Eubacteriales</taxon>
        <taxon>Clostridiales Family XVII. Incertae Sedis</taxon>
        <taxon>Sulfobacillus</taxon>
    </lineage>
</organism>
<keyword evidence="1" id="KW-0812">Transmembrane</keyword>